<comment type="caution">
    <text evidence="1">The sequence shown here is derived from an EMBL/GenBank/DDBJ whole genome shotgun (WGS) entry which is preliminary data.</text>
</comment>
<name>A0ABT8J1X8_9MICO</name>
<accession>A0ABT8J1X8</accession>
<dbReference type="Proteomes" id="UP001174210">
    <property type="component" value="Unassembled WGS sequence"/>
</dbReference>
<sequence>MTADGCAQLAETCARVAARTDSPGRFLRELGREAAGVRRGPLWPLDAGRGGSNRIRGRGFRRHVDDGTEGQARHFAGIVSVAVRIGPRLARWLSIHVGRDAPDSADGRLTDEAIDFVRLIRSGELAPADAEAWVRSTICGGGTAAPPTLRAPD</sequence>
<dbReference type="EMBL" id="JAROCB010000003">
    <property type="protein sequence ID" value="MDN4598259.1"/>
    <property type="molecule type" value="Genomic_DNA"/>
</dbReference>
<evidence type="ECO:0000313" key="1">
    <source>
        <dbReference type="EMBL" id="MDN4598259.1"/>
    </source>
</evidence>
<gene>
    <name evidence="1" type="ORF">P5G59_13990</name>
</gene>
<protein>
    <submittedName>
        <fullName evidence="1">Uncharacterized protein</fullName>
    </submittedName>
</protein>
<reference evidence="1" key="1">
    <citation type="submission" date="2023-03" db="EMBL/GenBank/DDBJ databases">
        <title>MT1 and MT2 Draft Genomes of Novel Species.</title>
        <authorList>
            <person name="Venkateswaran K."/>
        </authorList>
    </citation>
    <scope>NUCLEOTIDE SEQUENCE</scope>
    <source>
        <strain evidence="1">F6_8S_P_1A</strain>
    </source>
</reference>
<organism evidence="1 2">
    <name type="scientific">Leifsonia virtsii</name>
    <dbReference type="NCBI Taxonomy" id="3035915"/>
    <lineage>
        <taxon>Bacteria</taxon>
        <taxon>Bacillati</taxon>
        <taxon>Actinomycetota</taxon>
        <taxon>Actinomycetes</taxon>
        <taxon>Micrococcales</taxon>
        <taxon>Microbacteriaceae</taxon>
        <taxon>Leifsonia</taxon>
    </lineage>
</organism>
<evidence type="ECO:0000313" key="2">
    <source>
        <dbReference type="Proteomes" id="UP001174210"/>
    </source>
</evidence>
<dbReference type="RefSeq" id="WP_301219595.1">
    <property type="nucleotide sequence ID" value="NZ_JAROCB010000003.1"/>
</dbReference>
<proteinExistence type="predicted"/>
<keyword evidence="2" id="KW-1185">Reference proteome</keyword>